<evidence type="ECO:0000313" key="2">
    <source>
        <dbReference type="Proteomes" id="UP000697107"/>
    </source>
</evidence>
<feature type="non-terminal residue" evidence="1">
    <location>
        <position position="358"/>
    </location>
</feature>
<organism evidence="1 2">
    <name type="scientific">Phytophthora cactorum</name>
    <dbReference type="NCBI Taxonomy" id="29920"/>
    <lineage>
        <taxon>Eukaryota</taxon>
        <taxon>Sar</taxon>
        <taxon>Stramenopiles</taxon>
        <taxon>Oomycota</taxon>
        <taxon>Peronosporomycetes</taxon>
        <taxon>Peronosporales</taxon>
        <taxon>Peronosporaceae</taxon>
        <taxon>Phytophthora</taxon>
    </lineage>
</organism>
<gene>
    <name evidence="1" type="ORF">PC118_g24779</name>
</gene>
<accession>A0A8T1EJE2</accession>
<dbReference type="PANTHER" id="PTHR35450">
    <property type="entry name" value="REVERSE TRANSCRIPTASE DOMAIN-CONTAINING PROTEIN"/>
    <property type="match status" value="1"/>
</dbReference>
<feature type="non-terminal residue" evidence="1">
    <location>
        <position position="1"/>
    </location>
</feature>
<evidence type="ECO:0008006" key="3">
    <source>
        <dbReference type="Google" id="ProtNLM"/>
    </source>
</evidence>
<protein>
    <recommendedName>
        <fullName evidence="3">Reverse transcriptase domain-containing protein</fullName>
    </recommendedName>
</protein>
<dbReference type="Proteomes" id="UP000697107">
    <property type="component" value="Unassembled WGS sequence"/>
</dbReference>
<proteinExistence type="predicted"/>
<reference evidence="1" key="1">
    <citation type="submission" date="2018-10" db="EMBL/GenBank/DDBJ databases">
        <title>Effector identification in a new, highly contiguous assembly of the strawberry crown rot pathogen Phytophthora cactorum.</title>
        <authorList>
            <person name="Armitage A.D."/>
            <person name="Nellist C.F."/>
            <person name="Bates H."/>
            <person name="Vickerstaff R.J."/>
            <person name="Harrison R.J."/>
        </authorList>
    </citation>
    <scope>NUCLEOTIDE SEQUENCE</scope>
    <source>
        <strain evidence="1">P415</strain>
    </source>
</reference>
<dbReference type="AlphaFoldDB" id="A0A8T1EJE2"/>
<dbReference type="VEuPathDB" id="FungiDB:PC110_g22615"/>
<comment type="caution">
    <text evidence="1">The sequence shown here is derived from an EMBL/GenBank/DDBJ whole genome shotgun (WGS) entry which is preliminary data.</text>
</comment>
<name>A0A8T1EJE2_9STRA</name>
<dbReference type="PANTHER" id="PTHR35450:SF2">
    <property type="entry name" value="REVERSE TRANSCRIPTASE DOMAIN-CONTAINING PROTEIN"/>
    <property type="match status" value="1"/>
</dbReference>
<evidence type="ECO:0000313" key="1">
    <source>
        <dbReference type="EMBL" id="KAG2955160.1"/>
    </source>
</evidence>
<sequence>RRQHALVVDFLSWTGMEANPAKCCTMSVQRDSRGVLAAADLGLQLATSPIPALDMTASYAYLGIGDGFDHARRRIELAPKLRELKDDTTALLQSGLAPWQVVKAIKVYLYPRVEYALRHLRPFAQQLQGYDRHLIRGLRHLLRLPTTATTSFFYSPVSRGGLGLLPLTELHAALQIAHGWQMLNSKDPVIQRIARTQLRLIADRRHRLDPEHWGEREEELCALFLNTQLAASGHAQPKRRNGDIGSLWVDVQRHLRTLGLQLETAPAQAATRTPALALQLRVPHHDKWQPGCTRSETLAHVLNHCDGTMDAVRGRHDDALKIIERTLLASSGDQQDRVELRVNQTVPSLAGPALRPDL</sequence>
<dbReference type="EMBL" id="RCML01003444">
    <property type="protein sequence ID" value="KAG2955160.1"/>
    <property type="molecule type" value="Genomic_DNA"/>
</dbReference>